<gene>
    <name evidence="1" type="ORF">CEE69_27125</name>
</gene>
<dbReference type="InterPro" id="IPR005490">
    <property type="entry name" value="LD_TPept_cat_dom"/>
</dbReference>
<dbReference type="RefSeq" id="WP_099263741.1">
    <property type="nucleotide sequence ID" value="NZ_NIZW01000031.1"/>
</dbReference>
<dbReference type="Gene3D" id="2.60.120.200">
    <property type="match status" value="1"/>
</dbReference>
<sequence>MNDRLEDLIDQYCAGCIEESDFVELQSLLRESEANRQHYYEILQIHSDLHELVDTELHDEQETSPLTRTFTDTIAGEKPQASVSTEGSTGFNRIFPTQAWMLVASVSSIAAAFLAVVVWQQSRSLHEHANQQTVLPSGQERKVVSVVNAARSLRLPTQITSHKTDSLAILQQVVDPVWNDGEKAPRVGDELTAQTLDLQNGIVHLAFLNGATAILEGPARLDLINRQLGVLHHGKIRCFVPESAHGFTIETSTNRFVDLGTQFGLDVGIDGEQELHVFDGEVEMQSIQDRGTAQRIVSGYAISRDAPDHDWSTVATQPTRFTSVEKLWGLKQRSDQRRYERWKQHIETVLEDPDLVVLYDFEPDASEPSRLTNQKSDSTHGTILGCEWSRGRWDGKYALEFKRPNNRVQFNLPGTFDDLTMMTWLRIDGFDRFFSSLMSTDRFDNHHIHWHLKSTGQIGSGIKPPSSLRVLYDTEETLGYEDLGRWMHLALVVNQTDQTVTHFLNGQVVGQFPLHTGSEKMRTDVFGNETWPIRVGKAELGNWSPAEDYDEWLVRNLNGRIDEFSVFRRALGDQEIQRSYELGKPNS</sequence>
<dbReference type="CDD" id="cd16913">
    <property type="entry name" value="YkuD_like"/>
    <property type="match status" value="1"/>
</dbReference>
<evidence type="ECO:0008006" key="3">
    <source>
        <dbReference type="Google" id="ProtNLM"/>
    </source>
</evidence>
<dbReference type="Pfam" id="PF13385">
    <property type="entry name" value="Laminin_G_3"/>
    <property type="match status" value="1"/>
</dbReference>
<dbReference type="InterPro" id="IPR013320">
    <property type="entry name" value="ConA-like_dom_sf"/>
</dbReference>
<dbReference type="SUPFAM" id="SSF49899">
    <property type="entry name" value="Concanavalin A-like lectins/glucanases"/>
    <property type="match status" value="1"/>
</dbReference>
<name>A0A2G1VZM6_9BACT</name>
<protein>
    <recommendedName>
        <fullName evidence="3">FecR protein</fullName>
    </recommendedName>
</protein>
<reference evidence="1 2" key="1">
    <citation type="submission" date="2017-06" db="EMBL/GenBank/DDBJ databases">
        <title>Description of Rhodopirellula bahusiensis sp. nov.</title>
        <authorList>
            <person name="Kizina J."/>
            <person name="Harder J."/>
        </authorList>
    </citation>
    <scope>NUCLEOTIDE SEQUENCE [LARGE SCALE GENOMIC DNA]</scope>
    <source>
        <strain evidence="1 2">SWK21</strain>
    </source>
</reference>
<proteinExistence type="predicted"/>
<dbReference type="GO" id="GO:0016989">
    <property type="term" value="F:sigma factor antagonist activity"/>
    <property type="evidence" value="ECO:0007669"/>
    <property type="project" value="TreeGrafter"/>
</dbReference>
<keyword evidence="2" id="KW-1185">Reference proteome</keyword>
<dbReference type="GO" id="GO:0016740">
    <property type="term" value="F:transferase activity"/>
    <property type="evidence" value="ECO:0007669"/>
    <property type="project" value="InterPro"/>
</dbReference>
<organism evidence="1 2">
    <name type="scientific">Rhodopirellula bahusiensis</name>
    <dbReference type="NCBI Taxonomy" id="2014065"/>
    <lineage>
        <taxon>Bacteria</taxon>
        <taxon>Pseudomonadati</taxon>
        <taxon>Planctomycetota</taxon>
        <taxon>Planctomycetia</taxon>
        <taxon>Pirellulales</taxon>
        <taxon>Pirellulaceae</taxon>
        <taxon>Rhodopirellula</taxon>
    </lineage>
</organism>
<comment type="caution">
    <text evidence="1">The sequence shown here is derived from an EMBL/GenBank/DDBJ whole genome shotgun (WGS) entry which is preliminary data.</text>
</comment>
<evidence type="ECO:0000313" key="2">
    <source>
        <dbReference type="Proteomes" id="UP000225740"/>
    </source>
</evidence>
<accession>A0A2G1VZM6</accession>
<dbReference type="InterPro" id="IPR012373">
    <property type="entry name" value="Ferrdict_sens_TM"/>
</dbReference>
<evidence type="ECO:0000313" key="1">
    <source>
        <dbReference type="EMBL" id="PHQ32181.1"/>
    </source>
</evidence>
<dbReference type="OrthoDB" id="258532at2"/>
<dbReference type="EMBL" id="NIZW01000031">
    <property type="protein sequence ID" value="PHQ32181.1"/>
    <property type="molecule type" value="Genomic_DNA"/>
</dbReference>
<dbReference type="PANTHER" id="PTHR30273:SF2">
    <property type="entry name" value="PROTEIN FECR"/>
    <property type="match status" value="1"/>
</dbReference>
<dbReference type="PANTHER" id="PTHR30273">
    <property type="entry name" value="PERIPLASMIC SIGNAL SENSOR AND SIGMA FACTOR ACTIVATOR FECR-RELATED"/>
    <property type="match status" value="1"/>
</dbReference>
<dbReference type="Proteomes" id="UP000225740">
    <property type="component" value="Unassembled WGS sequence"/>
</dbReference>
<dbReference type="AlphaFoldDB" id="A0A2G1VZM6"/>
<dbReference type="GeneID" id="90611555"/>